<dbReference type="AlphaFoldDB" id="A0A291GXB3"/>
<dbReference type="SMART" id="SM00880">
    <property type="entry name" value="CHAD"/>
    <property type="match status" value="1"/>
</dbReference>
<evidence type="ECO:0000259" key="2">
    <source>
        <dbReference type="PROSITE" id="PS51708"/>
    </source>
</evidence>
<evidence type="ECO:0000313" key="4">
    <source>
        <dbReference type="Proteomes" id="UP000217889"/>
    </source>
</evidence>
<feature type="region of interest" description="Disordered" evidence="1">
    <location>
        <begin position="1"/>
        <end position="41"/>
    </location>
</feature>
<dbReference type="InterPro" id="IPR007899">
    <property type="entry name" value="CHAD_dom"/>
</dbReference>
<evidence type="ECO:0000313" key="3">
    <source>
        <dbReference type="EMBL" id="ATG54772.1"/>
    </source>
</evidence>
<protein>
    <recommendedName>
        <fullName evidence="2">CHAD domain-containing protein</fullName>
    </recommendedName>
</protein>
<name>A0A291GXB3_9MICO</name>
<feature type="compositionally biased region" description="Low complexity" evidence="1">
    <location>
        <begin position="8"/>
        <end position="21"/>
    </location>
</feature>
<feature type="domain" description="CHAD" evidence="2">
    <location>
        <begin position="51"/>
        <end position="325"/>
    </location>
</feature>
<reference evidence="3 4" key="1">
    <citation type="journal article" date="2014" name="Int. J. Syst. Evol. Microbiol.">
        <title>Brachybacterium ginsengisoli sp. nov., isolated from soil of a ginseng field.</title>
        <authorList>
            <person name="Hoang V.A."/>
            <person name="Kim Y.J."/>
            <person name="Nguyen N.L."/>
            <person name="Yang D.C."/>
        </authorList>
    </citation>
    <scope>NUCLEOTIDE SEQUENCE [LARGE SCALE GENOMIC DNA]</scope>
    <source>
        <strain evidence="3 4">DCY80</strain>
    </source>
</reference>
<dbReference type="PROSITE" id="PS51708">
    <property type="entry name" value="CHAD"/>
    <property type="match status" value="1"/>
</dbReference>
<proteinExistence type="predicted"/>
<keyword evidence="4" id="KW-1185">Reference proteome</keyword>
<dbReference type="Pfam" id="PF05235">
    <property type="entry name" value="CHAD"/>
    <property type="match status" value="1"/>
</dbReference>
<dbReference type="InterPro" id="IPR038186">
    <property type="entry name" value="CHAD_dom_sf"/>
</dbReference>
<dbReference type="Proteomes" id="UP000217889">
    <property type="component" value="Chromosome"/>
</dbReference>
<dbReference type="PANTHER" id="PTHR39339">
    <property type="entry name" value="SLR1444 PROTEIN"/>
    <property type="match status" value="1"/>
</dbReference>
<evidence type="ECO:0000256" key="1">
    <source>
        <dbReference type="SAM" id="MobiDB-lite"/>
    </source>
</evidence>
<dbReference type="KEGG" id="bgg:CFK41_08320"/>
<dbReference type="OrthoDB" id="4793512at2"/>
<sequence>MVSRCPPSTVRSAVSSRQSRQYGAGQDIRPTGGRPRWRPRHDRQEVPVAIEDTLSQYVREHAERAVLGLRAIERAEAGDLDQVLTVETVHDLRTSLRRLRATLRSFPGSPDPPHAAPAPSDGDLQFVARALSELRDTDVLSEQLRAQISSLPPSSAQGPVREVLASALAARRRTALAQVAERRGDQRWGRVADRLDSWQQVPPRLADPQLLRLLESAREEVRARLLAAGEDLHALHSARKAAKRWRYAAEMLLPVASAAAEHYEQATGIHESLGRLQDAVVATEFLEEVTRSGDLADGTARTLALLARRAQRTIQEITAEAPRLL</sequence>
<dbReference type="EMBL" id="CP023564">
    <property type="protein sequence ID" value="ATG54772.1"/>
    <property type="molecule type" value="Genomic_DNA"/>
</dbReference>
<gene>
    <name evidence="3" type="ORF">CFK41_08320</name>
</gene>
<accession>A0A291GXB3</accession>
<dbReference type="Gene3D" id="1.40.20.10">
    <property type="entry name" value="CHAD domain"/>
    <property type="match status" value="1"/>
</dbReference>
<dbReference type="PANTHER" id="PTHR39339:SF1">
    <property type="entry name" value="CHAD DOMAIN-CONTAINING PROTEIN"/>
    <property type="match status" value="1"/>
</dbReference>
<organism evidence="3 4">
    <name type="scientific">Brachybacterium ginsengisoli</name>
    <dbReference type="NCBI Taxonomy" id="1331682"/>
    <lineage>
        <taxon>Bacteria</taxon>
        <taxon>Bacillati</taxon>
        <taxon>Actinomycetota</taxon>
        <taxon>Actinomycetes</taxon>
        <taxon>Micrococcales</taxon>
        <taxon>Dermabacteraceae</taxon>
        <taxon>Brachybacterium</taxon>
    </lineage>
</organism>